<dbReference type="OrthoDB" id="6194521at2"/>
<proteinExistence type="predicted"/>
<dbReference type="PANTHER" id="PTHR11106:SF27">
    <property type="entry name" value="MACRO DOMAIN-CONTAINING PROTEIN"/>
    <property type="match status" value="1"/>
</dbReference>
<dbReference type="PANTHER" id="PTHR11106">
    <property type="entry name" value="GANGLIOSIDE INDUCED DIFFERENTIATION ASSOCIATED PROTEIN 2-RELATED"/>
    <property type="match status" value="1"/>
</dbReference>
<evidence type="ECO:0000313" key="3">
    <source>
        <dbReference type="Proteomes" id="UP000054874"/>
    </source>
</evidence>
<dbReference type="Proteomes" id="UP000054874">
    <property type="component" value="Unassembled WGS sequence"/>
</dbReference>
<accession>A0A0V8QJ26</accession>
<feature type="domain" description="Macro" evidence="1">
    <location>
        <begin position="1"/>
        <end position="168"/>
    </location>
</feature>
<dbReference type="SUPFAM" id="SSF52949">
    <property type="entry name" value="Macro domain-like"/>
    <property type="match status" value="1"/>
</dbReference>
<dbReference type="EMBL" id="LNAM01000002">
    <property type="protein sequence ID" value="KSV60508.1"/>
    <property type="molecule type" value="Genomic_DNA"/>
</dbReference>
<reference evidence="2 3" key="1">
    <citation type="submission" date="2015-11" db="EMBL/GenBank/DDBJ databases">
        <title>Butyribacter intestini gen. nov., sp. nov., a butyric acid-producing bacterium of the family Lachnospiraceae isolated from the human faeces.</title>
        <authorList>
            <person name="Zou Y."/>
            <person name="Xue W."/>
            <person name="Luo G."/>
            <person name="Lv M."/>
        </authorList>
    </citation>
    <scope>NUCLEOTIDE SEQUENCE [LARGE SCALE GENOMIC DNA]</scope>
    <source>
        <strain evidence="2 3">ACET-33324</strain>
    </source>
</reference>
<dbReference type="PROSITE" id="PS51154">
    <property type="entry name" value="MACRO"/>
    <property type="match status" value="1"/>
</dbReference>
<dbReference type="RefSeq" id="WP_058351224.1">
    <property type="nucleotide sequence ID" value="NZ_CABMMD010000002.1"/>
</dbReference>
<dbReference type="AlphaFoldDB" id="A0A0V8QJ26"/>
<dbReference type="InterPro" id="IPR043472">
    <property type="entry name" value="Macro_dom-like"/>
</dbReference>
<keyword evidence="3" id="KW-1185">Reference proteome</keyword>
<sequence>MPFKIVRNDITKVKADAIVNTANPNPICASGTDLAIYEAAGKEQLLAERIRIGKIARGDVAVTGAYNLNAKYIIHTVGPVWEDGDHHEFDILESCYKKSLQKALELKCESIAFPLISTGVYGFPKDKALQVAVSVFSEFLLENDMQIILVVFDKKSFQLSGQIVGEIDSYIDANYVRDSHKREYPVRSIRSAQVRELSEEDFYEEMLQKNQIEDTYPFDDESQAVAEPCMLSADMSLEDQLANMGASFHDKLFELIDASHLDNKDVWKRANLDRKHFSKIQCDMNYHPKKKTVMALCIALELDLEQSKDLLARADWAFSPSSKGDLIVQKAIIDKQYDIMQLNVTLFKYTNEILGV</sequence>
<dbReference type="SMART" id="SM00506">
    <property type="entry name" value="A1pp"/>
    <property type="match status" value="1"/>
</dbReference>
<dbReference type="STRING" id="290052.ASU35_04860"/>
<dbReference type="Pfam" id="PF01661">
    <property type="entry name" value="Macro"/>
    <property type="match status" value="1"/>
</dbReference>
<dbReference type="InterPro" id="IPR002589">
    <property type="entry name" value="Macro_dom"/>
</dbReference>
<dbReference type="Gene3D" id="3.40.220.10">
    <property type="entry name" value="Leucine Aminopeptidase, subunit E, domain 1"/>
    <property type="match status" value="1"/>
</dbReference>
<evidence type="ECO:0000259" key="1">
    <source>
        <dbReference type="PROSITE" id="PS51154"/>
    </source>
</evidence>
<evidence type="ECO:0000313" key="2">
    <source>
        <dbReference type="EMBL" id="KSV60508.1"/>
    </source>
</evidence>
<protein>
    <recommendedName>
        <fullName evidence="1">Macro domain-containing protein</fullName>
    </recommendedName>
</protein>
<name>A0A0V8QJ26_9FIRM</name>
<comment type="caution">
    <text evidence="2">The sequence shown here is derived from an EMBL/GenBank/DDBJ whole genome shotgun (WGS) entry which is preliminary data.</text>
</comment>
<organism evidence="2 3">
    <name type="scientific">Acetivibrio ethanolgignens</name>
    <dbReference type="NCBI Taxonomy" id="290052"/>
    <lineage>
        <taxon>Bacteria</taxon>
        <taxon>Bacillati</taxon>
        <taxon>Bacillota</taxon>
        <taxon>Clostridia</taxon>
        <taxon>Eubacteriales</taxon>
        <taxon>Oscillospiraceae</taxon>
        <taxon>Acetivibrio</taxon>
    </lineage>
</organism>
<gene>
    <name evidence="2" type="ORF">ASU35_04860</name>
</gene>